<evidence type="ECO:0000256" key="6">
    <source>
        <dbReference type="ARBA" id="ARBA00023150"/>
    </source>
</evidence>
<dbReference type="PANTHER" id="PTHR23404">
    <property type="entry name" value="MOLYBDOPTERIN SYNTHASE RELATED"/>
    <property type="match status" value="1"/>
</dbReference>
<comment type="catalytic activity">
    <reaction evidence="12">
        <text>2 [molybdopterin-synthase sulfur-carrier protein]-C-terminal-Gly-aminoethanethioate + cyclic pyranopterin phosphate + H2O = molybdopterin + 2 [molybdopterin-synthase sulfur-carrier protein]-C-terminal Gly-Gly + 2 H(+)</text>
        <dbReference type="Rhea" id="RHEA:26333"/>
        <dbReference type="Rhea" id="RHEA-COMP:12202"/>
        <dbReference type="Rhea" id="RHEA-COMP:19907"/>
        <dbReference type="ChEBI" id="CHEBI:15377"/>
        <dbReference type="ChEBI" id="CHEBI:15378"/>
        <dbReference type="ChEBI" id="CHEBI:58698"/>
        <dbReference type="ChEBI" id="CHEBI:59648"/>
        <dbReference type="ChEBI" id="CHEBI:90778"/>
        <dbReference type="ChEBI" id="CHEBI:232372"/>
        <dbReference type="EC" id="2.8.1.12"/>
    </reaction>
</comment>
<evidence type="ECO:0000256" key="2">
    <source>
        <dbReference type="ARBA" id="ARBA00005426"/>
    </source>
</evidence>
<dbReference type="InterPro" id="IPR036563">
    <property type="entry name" value="MoaE_sf"/>
</dbReference>
<keyword evidence="6" id="KW-0501">Molybdenum cofactor biosynthesis</keyword>
<dbReference type="GO" id="GO:0030366">
    <property type="term" value="F:molybdopterin synthase activity"/>
    <property type="evidence" value="ECO:0007669"/>
    <property type="project" value="UniProtKB-EC"/>
</dbReference>
<evidence type="ECO:0000256" key="8">
    <source>
        <dbReference type="ARBA" id="ARBA00029745"/>
    </source>
</evidence>
<dbReference type="Gene3D" id="3.90.1170.40">
    <property type="entry name" value="Molybdopterin biosynthesis MoaE subunit"/>
    <property type="match status" value="1"/>
</dbReference>
<evidence type="ECO:0000256" key="10">
    <source>
        <dbReference type="ARBA" id="ARBA00030781"/>
    </source>
</evidence>
<evidence type="ECO:0000256" key="9">
    <source>
        <dbReference type="ARBA" id="ARBA00030407"/>
    </source>
</evidence>
<gene>
    <name evidence="13" type="ORF">A2557_02785</name>
</gene>
<dbReference type="UniPathway" id="UPA00344"/>
<dbReference type="SUPFAM" id="SSF54690">
    <property type="entry name" value="Molybdopterin synthase subunit MoaE"/>
    <property type="match status" value="1"/>
</dbReference>
<keyword evidence="5" id="KW-0808">Transferase</keyword>
<organism evidence="13 14">
    <name type="scientific">Candidatus Lambdaproteobacteria bacterium RIFOXYD2_FULL_56_26</name>
    <dbReference type="NCBI Taxonomy" id="1817773"/>
    <lineage>
        <taxon>Bacteria</taxon>
        <taxon>Pseudomonadati</taxon>
        <taxon>Pseudomonadota</taxon>
        <taxon>Candidatus Lambdaproteobacteria</taxon>
    </lineage>
</organism>
<evidence type="ECO:0000256" key="4">
    <source>
        <dbReference type="ARBA" id="ARBA00013858"/>
    </source>
</evidence>
<comment type="similarity">
    <text evidence="2">Belongs to the MoaE family.</text>
</comment>
<comment type="caution">
    <text evidence="13">The sequence shown here is derived from an EMBL/GenBank/DDBJ whole genome shotgun (WGS) entry which is preliminary data.</text>
</comment>
<dbReference type="AlphaFoldDB" id="A0A1F6GSI8"/>
<evidence type="ECO:0000256" key="7">
    <source>
        <dbReference type="ARBA" id="ARBA00026066"/>
    </source>
</evidence>
<evidence type="ECO:0000313" key="13">
    <source>
        <dbReference type="EMBL" id="OGH01136.1"/>
    </source>
</evidence>
<evidence type="ECO:0000256" key="3">
    <source>
        <dbReference type="ARBA" id="ARBA00011950"/>
    </source>
</evidence>
<reference evidence="13 14" key="1">
    <citation type="journal article" date="2016" name="Nat. Commun.">
        <title>Thousands of microbial genomes shed light on interconnected biogeochemical processes in an aquifer system.</title>
        <authorList>
            <person name="Anantharaman K."/>
            <person name="Brown C.T."/>
            <person name="Hug L.A."/>
            <person name="Sharon I."/>
            <person name="Castelle C.J."/>
            <person name="Probst A.J."/>
            <person name="Thomas B.C."/>
            <person name="Singh A."/>
            <person name="Wilkins M.J."/>
            <person name="Karaoz U."/>
            <person name="Brodie E.L."/>
            <person name="Williams K.H."/>
            <person name="Hubbard S.S."/>
            <person name="Banfield J.F."/>
        </authorList>
    </citation>
    <scope>NUCLEOTIDE SEQUENCE [LARGE SCALE GENOMIC DNA]</scope>
</reference>
<evidence type="ECO:0000256" key="5">
    <source>
        <dbReference type="ARBA" id="ARBA00022679"/>
    </source>
</evidence>
<evidence type="ECO:0000256" key="11">
    <source>
        <dbReference type="ARBA" id="ARBA00032474"/>
    </source>
</evidence>
<dbReference type="Proteomes" id="UP000177583">
    <property type="component" value="Unassembled WGS sequence"/>
</dbReference>
<evidence type="ECO:0000313" key="14">
    <source>
        <dbReference type="Proteomes" id="UP000177583"/>
    </source>
</evidence>
<dbReference type="GO" id="GO:0006777">
    <property type="term" value="P:Mo-molybdopterin cofactor biosynthetic process"/>
    <property type="evidence" value="ECO:0007669"/>
    <property type="project" value="UniProtKB-KW"/>
</dbReference>
<comment type="subunit">
    <text evidence="7">Heterotetramer of 2 MoaD subunits and 2 MoaE subunits. Also stable as homodimer. The enzyme changes between these two forms during catalysis.</text>
</comment>
<dbReference type="FunFam" id="3.90.1170.40:FF:000003">
    <property type="entry name" value="Molybdopterin converting factor subunit 2"/>
    <property type="match status" value="1"/>
</dbReference>
<accession>A0A1F6GSI8</accession>
<comment type="pathway">
    <text evidence="1">Cofactor biosynthesis; molybdopterin biosynthesis.</text>
</comment>
<dbReference type="EMBL" id="MFNF01000039">
    <property type="protein sequence ID" value="OGH01136.1"/>
    <property type="molecule type" value="Genomic_DNA"/>
</dbReference>
<proteinExistence type="inferred from homology"/>
<evidence type="ECO:0000256" key="12">
    <source>
        <dbReference type="ARBA" id="ARBA00049878"/>
    </source>
</evidence>
<sequence>MKLFRLTHEPLELEVLTGLVANPEAGAIASFLGVTRNHNLGQGVRFLEYEAYEPMALKEMARIGREAQERFEIKNIAIWHRLGVVEIGQGSIAIAVSAGHRQAAFRACEFAIDRLKEQVPIFKKEHFADDSTRWVPNRTNLQG</sequence>
<evidence type="ECO:0000256" key="1">
    <source>
        <dbReference type="ARBA" id="ARBA00005046"/>
    </source>
</evidence>
<protein>
    <recommendedName>
        <fullName evidence="4">Molybdopterin synthase catalytic subunit</fullName>
        <ecNumber evidence="3">2.8.1.12</ecNumber>
    </recommendedName>
    <alternativeName>
        <fullName evidence="10">MPT synthase subunit 2</fullName>
    </alternativeName>
    <alternativeName>
        <fullName evidence="8">Molybdenum cofactor biosynthesis protein E</fullName>
    </alternativeName>
    <alternativeName>
        <fullName evidence="9">Molybdopterin-converting factor large subunit</fullName>
    </alternativeName>
    <alternativeName>
        <fullName evidence="11">Molybdopterin-converting factor subunit 2</fullName>
    </alternativeName>
</protein>
<dbReference type="CDD" id="cd00756">
    <property type="entry name" value="MoaE"/>
    <property type="match status" value="1"/>
</dbReference>
<dbReference type="EC" id="2.8.1.12" evidence="3"/>
<name>A0A1F6GSI8_9PROT</name>
<dbReference type="Pfam" id="PF02391">
    <property type="entry name" value="MoaE"/>
    <property type="match status" value="1"/>
</dbReference>
<dbReference type="InterPro" id="IPR003448">
    <property type="entry name" value="Mopterin_biosynth_MoaE"/>
</dbReference>